<keyword evidence="4" id="KW-0804">Transcription</keyword>
<dbReference type="PANTHER" id="PTHR30537:SF5">
    <property type="entry name" value="HTH-TYPE TRANSCRIPTIONAL ACTIVATOR TTDR-RELATED"/>
    <property type="match status" value="1"/>
</dbReference>
<name>A0A1M4N059_9RHOB</name>
<evidence type="ECO:0000259" key="5">
    <source>
        <dbReference type="PROSITE" id="PS50931"/>
    </source>
</evidence>
<comment type="similarity">
    <text evidence="1">Belongs to the LysR transcriptional regulatory family.</text>
</comment>
<dbReference type="Gene3D" id="1.10.10.10">
    <property type="entry name" value="Winged helix-like DNA-binding domain superfamily/Winged helix DNA-binding domain"/>
    <property type="match status" value="1"/>
</dbReference>
<dbReference type="PRINTS" id="PR00039">
    <property type="entry name" value="HTHLYSR"/>
</dbReference>
<dbReference type="Pfam" id="PF03466">
    <property type="entry name" value="LysR_substrate"/>
    <property type="match status" value="1"/>
</dbReference>
<dbReference type="Pfam" id="PF00126">
    <property type="entry name" value="HTH_1"/>
    <property type="match status" value="1"/>
</dbReference>
<dbReference type="GO" id="GO:0003700">
    <property type="term" value="F:DNA-binding transcription factor activity"/>
    <property type="evidence" value="ECO:0007669"/>
    <property type="project" value="InterPro"/>
</dbReference>
<dbReference type="AlphaFoldDB" id="A0A1M4N059"/>
<dbReference type="InterPro" id="IPR000847">
    <property type="entry name" value="LysR_HTH_N"/>
</dbReference>
<keyword evidence="2" id="KW-0805">Transcription regulation</keyword>
<protein>
    <submittedName>
        <fullName evidence="6">LysR family transcriptional regulator</fullName>
    </submittedName>
</protein>
<dbReference type="InterPro" id="IPR005119">
    <property type="entry name" value="LysR_subst-bd"/>
</dbReference>
<dbReference type="EMBL" id="FMJB01000046">
    <property type="protein sequence ID" value="SCM67405.1"/>
    <property type="molecule type" value="Genomic_DNA"/>
</dbReference>
<dbReference type="RefSeq" id="WP_072706041.1">
    <property type="nucleotide sequence ID" value="NZ_FMJB01000046.1"/>
</dbReference>
<dbReference type="PANTHER" id="PTHR30537">
    <property type="entry name" value="HTH-TYPE TRANSCRIPTIONAL REGULATOR"/>
    <property type="match status" value="1"/>
</dbReference>
<evidence type="ECO:0000256" key="4">
    <source>
        <dbReference type="ARBA" id="ARBA00023163"/>
    </source>
</evidence>
<evidence type="ECO:0000256" key="2">
    <source>
        <dbReference type="ARBA" id="ARBA00023015"/>
    </source>
</evidence>
<dbReference type="Proteomes" id="UP000184085">
    <property type="component" value="Unassembled WGS sequence"/>
</dbReference>
<gene>
    <name evidence="6" type="ORF">KARMA_1603</name>
</gene>
<reference evidence="7" key="1">
    <citation type="submission" date="2016-09" db="EMBL/GenBank/DDBJ databases">
        <authorList>
            <person name="Wibberg D."/>
        </authorList>
    </citation>
    <scope>NUCLEOTIDE SEQUENCE [LARGE SCALE GENOMIC DNA]</scope>
</reference>
<dbReference type="InterPro" id="IPR036390">
    <property type="entry name" value="WH_DNA-bd_sf"/>
</dbReference>
<evidence type="ECO:0000256" key="1">
    <source>
        <dbReference type="ARBA" id="ARBA00009437"/>
    </source>
</evidence>
<dbReference type="Gene3D" id="3.40.190.10">
    <property type="entry name" value="Periplasmic binding protein-like II"/>
    <property type="match status" value="2"/>
</dbReference>
<evidence type="ECO:0000313" key="6">
    <source>
        <dbReference type="EMBL" id="SCM67405.1"/>
    </source>
</evidence>
<proteinExistence type="inferred from homology"/>
<feature type="domain" description="HTH lysR-type" evidence="5">
    <location>
        <begin position="9"/>
        <end position="66"/>
    </location>
</feature>
<dbReference type="InterPro" id="IPR058163">
    <property type="entry name" value="LysR-type_TF_proteobact-type"/>
</dbReference>
<dbReference type="FunFam" id="1.10.10.10:FF:000038">
    <property type="entry name" value="Glycine cleavage system transcriptional activator"/>
    <property type="match status" value="1"/>
</dbReference>
<accession>A0A1M4N059</accession>
<dbReference type="InterPro" id="IPR036388">
    <property type="entry name" value="WH-like_DNA-bd_sf"/>
</dbReference>
<evidence type="ECO:0000313" key="7">
    <source>
        <dbReference type="Proteomes" id="UP000184085"/>
    </source>
</evidence>
<dbReference type="SUPFAM" id="SSF53850">
    <property type="entry name" value="Periplasmic binding protein-like II"/>
    <property type="match status" value="1"/>
</dbReference>
<keyword evidence="3" id="KW-0238">DNA-binding</keyword>
<dbReference type="GO" id="GO:0003677">
    <property type="term" value="F:DNA binding"/>
    <property type="evidence" value="ECO:0007669"/>
    <property type="project" value="UniProtKB-KW"/>
</dbReference>
<dbReference type="PROSITE" id="PS50931">
    <property type="entry name" value="HTH_LYSR"/>
    <property type="match status" value="1"/>
</dbReference>
<keyword evidence="7" id="KW-1185">Reference proteome</keyword>
<evidence type="ECO:0000256" key="3">
    <source>
        <dbReference type="ARBA" id="ARBA00023125"/>
    </source>
</evidence>
<sequence length="302" mass="33609">MAKRPYDMPSMTSLACFESAARHQSFKLAAAELNVTPAAVSHQIKGLERDLGRQLFRRHHRGVELSESGAYLFIAVQRGFEGISDSVSQLRIRAERTDVVVHASTAVSALWLTPRLATFWKHHPETIVSQHVSDEPVATSNCDLSIEYGPLPDDVPDSIRPLFNGQILALGSPAFKEQNRIETLDDLAHVPLIHLTAEDRDWTKWSDWFEALNTDYEEGRGFWVNNYVVALGAAQDDMGAVLGWTELLGDRMATGKLVPLVPEGIATPKDFYVRIHPDAPPSANRLADWLTQPLTMRQSAFG</sequence>
<dbReference type="SUPFAM" id="SSF46785">
    <property type="entry name" value="Winged helix' DNA-binding domain"/>
    <property type="match status" value="1"/>
</dbReference>
<organism evidence="6 7">
    <name type="scientific">Donghicola eburneus</name>
    <dbReference type="NCBI Taxonomy" id="393278"/>
    <lineage>
        <taxon>Bacteria</taxon>
        <taxon>Pseudomonadati</taxon>
        <taxon>Pseudomonadota</taxon>
        <taxon>Alphaproteobacteria</taxon>
        <taxon>Rhodobacterales</taxon>
        <taxon>Roseobacteraceae</taxon>
        <taxon>Donghicola</taxon>
    </lineage>
</organism>